<dbReference type="InterPro" id="IPR049730">
    <property type="entry name" value="SNF2/RAD54-like_C"/>
</dbReference>
<dbReference type="GO" id="GO:0005524">
    <property type="term" value="F:ATP binding"/>
    <property type="evidence" value="ECO:0007669"/>
    <property type="project" value="InterPro"/>
</dbReference>
<dbReference type="CDD" id="cd18793">
    <property type="entry name" value="SF2_C_SNF"/>
    <property type="match status" value="1"/>
</dbReference>
<evidence type="ECO:0000313" key="7">
    <source>
        <dbReference type="EMBL" id="TVT96767.1"/>
    </source>
</evidence>
<dbReference type="Gene3D" id="3.40.50.300">
    <property type="entry name" value="P-loop containing nucleotide triphosphate hydrolases"/>
    <property type="match status" value="1"/>
</dbReference>
<name>A0A5J9SBW8_9POAL</name>
<dbReference type="OrthoDB" id="423559at2759"/>
<dbReference type="InterPro" id="IPR011011">
    <property type="entry name" value="Znf_FYVE_PHD"/>
</dbReference>
<dbReference type="Pfam" id="PF21325">
    <property type="entry name" value="SHPRH_helical-1st"/>
    <property type="match status" value="1"/>
</dbReference>
<dbReference type="SMART" id="SM00249">
    <property type="entry name" value="PHD"/>
    <property type="match status" value="1"/>
</dbReference>
<evidence type="ECO:0000256" key="4">
    <source>
        <dbReference type="ARBA" id="ARBA00022833"/>
    </source>
</evidence>
<proteinExistence type="predicted"/>
<dbReference type="InterPro" id="IPR048686">
    <property type="entry name" value="SHPRH_helical_1st"/>
</dbReference>
<evidence type="ECO:0000256" key="3">
    <source>
        <dbReference type="ARBA" id="ARBA00022801"/>
    </source>
</evidence>
<dbReference type="Gene3D" id="3.30.40.10">
    <property type="entry name" value="Zinc/RING finger domain, C3HC4 (zinc finger)"/>
    <property type="match status" value="1"/>
</dbReference>
<keyword evidence="4" id="KW-0862">Zinc</keyword>
<dbReference type="SUPFAM" id="SSF52540">
    <property type="entry name" value="P-loop containing nucleoside triphosphate hydrolases"/>
    <property type="match status" value="2"/>
</dbReference>
<evidence type="ECO:0000259" key="6">
    <source>
        <dbReference type="PROSITE" id="PS51194"/>
    </source>
</evidence>
<dbReference type="PANTHER" id="PTHR45865:SF1">
    <property type="entry name" value="E3 UBIQUITIN-PROTEIN LIGASE SHPRH"/>
    <property type="match status" value="1"/>
</dbReference>
<organism evidence="7 8">
    <name type="scientific">Eragrostis curvula</name>
    <name type="common">weeping love grass</name>
    <dbReference type="NCBI Taxonomy" id="38414"/>
    <lineage>
        <taxon>Eukaryota</taxon>
        <taxon>Viridiplantae</taxon>
        <taxon>Streptophyta</taxon>
        <taxon>Embryophyta</taxon>
        <taxon>Tracheophyta</taxon>
        <taxon>Spermatophyta</taxon>
        <taxon>Magnoliopsida</taxon>
        <taxon>Liliopsida</taxon>
        <taxon>Poales</taxon>
        <taxon>Poaceae</taxon>
        <taxon>PACMAD clade</taxon>
        <taxon>Chloridoideae</taxon>
        <taxon>Eragrostideae</taxon>
        <taxon>Eragrostidinae</taxon>
        <taxon>Eragrostis</taxon>
    </lineage>
</organism>
<dbReference type="Gene3D" id="3.40.50.10810">
    <property type="entry name" value="Tandem AAA-ATPase domain"/>
    <property type="match status" value="2"/>
</dbReference>
<dbReference type="InterPro" id="IPR001965">
    <property type="entry name" value="Znf_PHD"/>
</dbReference>
<dbReference type="GO" id="GO:0008270">
    <property type="term" value="F:zinc ion binding"/>
    <property type="evidence" value="ECO:0007669"/>
    <property type="project" value="UniProtKB-KW"/>
</dbReference>
<feature type="region of interest" description="Disordered" evidence="5">
    <location>
        <begin position="442"/>
        <end position="465"/>
    </location>
</feature>
<dbReference type="CDD" id="cd18070">
    <property type="entry name" value="DEXQc_SHPRH"/>
    <property type="match status" value="1"/>
</dbReference>
<dbReference type="SUPFAM" id="SSF57903">
    <property type="entry name" value="FYVE/PHD zinc finger"/>
    <property type="match status" value="1"/>
</dbReference>
<dbReference type="CDD" id="cd15517">
    <property type="entry name" value="PHD_TCF19_like"/>
    <property type="match status" value="1"/>
</dbReference>
<comment type="caution">
    <text evidence="7">The sequence shown here is derived from an EMBL/GenBank/DDBJ whole genome shotgun (WGS) entry which is preliminary data.</text>
</comment>
<reference evidence="7 8" key="1">
    <citation type="journal article" date="2019" name="Sci. Rep.">
        <title>A high-quality genome of Eragrostis curvula grass provides insights into Poaceae evolution and supports new strategies to enhance forage quality.</title>
        <authorList>
            <person name="Carballo J."/>
            <person name="Santos B.A.C.M."/>
            <person name="Zappacosta D."/>
            <person name="Garbus I."/>
            <person name="Selva J.P."/>
            <person name="Gallo C.A."/>
            <person name="Diaz A."/>
            <person name="Albertini E."/>
            <person name="Caccamo M."/>
            <person name="Echenique V."/>
        </authorList>
    </citation>
    <scope>NUCLEOTIDE SEQUENCE [LARGE SCALE GENOMIC DNA]</scope>
    <source>
        <strain evidence="8">cv. Victoria</strain>
        <tissue evidence="7">Leaf</tissue>
    </source>
</reference>
<evidence type="ECO:0000256" key="5">
    <source>
        <dbReference type="SAM" id="MobiDB-lite"/>
    </source>
</evidence>
<feature type="compositionally biased region" description="Polar residues" evidence="5">
    <location>
        <begin position="1205"/>
        <end position="1220"/>
    </location>
</feature>
<keyword evidence="3" id="KW-0378">Hydrolase</keyword>
<dbReference type="SMART" id="SM00487">
    <property type="entry name" value="DEXDc"/>
    <property type="match status" value="1"/>
</dbReference>
<dbReference type="InterPro" id="IPR048695">
    <property type="entry name" value="SHPRH_helical_2nd"/>
</dbReference>
<feature type="domain" description="Helicase C-terminal" evidence="6">
    <location>
        <begin position="1456"/>
        <end position="1632"/>
    </location>
</feature>
<dbReference type="GO" id="GO:0016787">
    <property type="term" value="F:hydrolase activity"/>
    <property type="evidence" value="ECO:0007669"/>
    <property type="project" value="UniProtKB-KW"/>
</dbReference>
<dbReference type="InterPro" id="IPR014001">
    <property type="entry name" value="Helicase_ATP-bd"/>
</dbReference>
<dbReference type="EMBL" id="RWGY01001130">
    <property type="protein sequence ID" value="TVT96767.1"/>
    <property type="molecule type" value="Genomic_DNA"/>
</dbReference>
<dbReference type="InterPro" id="IPR027417">
    <property type="entry name" value="P-loop_NTPase"/>
</dbReference>
<dbReference type="Pfam" id="PF21324">
    <property type="entry name" value="SHPRH_helical-2nd"/>
    <property type="match status" value="1"/>
</dbReference>
<dbReference type="InterPro" id="IPR000330">
    <property type="entry name" value="SNF2_N"/>
</dbReference>
<gene>
    <name evidence="7" type="ORF">EJB05_58008</name>
</gene>
<feature type="region of interest" description="Disordered" evidence="5">
    <location>
        <begin position="1"/>
        <end position="42"/>
    </location>
</feature>
<dbReference type="InterPro" id="IPR038718">
    <property type="entry name" value="SNF2-like_sf"/>
</dbReference>
<sequence length="1683" mass="189576">MGRKKSRPVRAAGAGAAAEAEPSAPSPSSRSKRAPAKGEARRDVLVEVDGGTWGLSDGDHRDVAEVVLRDVSVSGEGEAALDLAEVYRASRFSLRLRVRDAPEEGFRMGNWPVVPSDCVLLEHVVHGDQEGNHENSLVLSGCFDGPDEGVSGLAHLVNLRFVRLRVQSFRAFQNMGETRIESFRIRVEMMDRAFDSCESLLEVARHPWRKSLMNMMAWLRPEVTTSAAIYGTDDLVLPMDGDAKAAPKSDSQFDLAAFYEAVKPSINAGKLEEELPDLLPRLRPYQLRAANWMVQREKGNAHGQEYVHSAPYCVTIDFIHKNSRMFYNPFNGNVSLQPEPSRPYIPGGILADEMGLGKTVELLACIFAHPKPLSPEFSQSEKKTEINQIKRQKVERVECICGAASENSAYTGLWVQCDICDAWQHADCVGYSPKKDTVFYDSAEDETSKNEKSTMKSGNRRKKRPKFSIVETEETHICALCLELTEAAQTNIFSRATLIVCPAPILAQWHSEITRHTRPGSLKVFIYEGARNLDSPETCKIDMTEISTADIVLTTYDVFKEDLSHDSDRHDGDRRFLRFQKRQVIFSFSMNVDNIGYGLIISKIGFKRGYPVIPTVLTRIHWWRLCLDEAQMVESSKTSVTEMAMRLNAQHRWCITGTPIQHRLDDLFGLLRFLRTSPYDTYRWWVDIIRDPYERGDMTAMNYVHKFFREIMWRSSKIHVSSELQLPPQEECFSWLIFSSIEEYFYKKQHATCMDHAHQIIRSLRNDADRKESTPDSSASLNVYLSNNDIAKLLVPLLKLRQACCHPQVGSSGLCSLQRNPLSMDEILQVLIGKAKNEGEEELRKIVVALNGLAGIAVIEQRNQEAISLYKEALDLARENIDDFRVDPLLNLHINYNLAELLRNSSEYLQECPLKDQPDELDRRRKRKENSSADSDLRSVKRNKVCMNNASLTADGLEAHEEDESVTGQTCRVGEVDAENVAGCHSSSECFSDNCLRKTCNAITEKYLSVFTAKLIVAQKDFCAASTEVLNLTREVQRQHMNWWLHALDCIEASNGSAYELIRKIDSSSTKSTTGLGSSGISSGVKTIAGLKYAIQSDIDSLQNSRQQLMDRLLEVDKTMDNPRDEDVEGQRYCPKCYDGTGSLCIQCELDDLFQRYEARLFVVRKSNNDSVIDSVEEAQDLQKRKYELNHFFRNKKTNEGSEPGDNNNNPRSARENTQVYRHPSRTETALRVIRNHSKTLLGRQYDATAKKHLLLFEAMRKEFSQARFLSIAQNQLLRAHDEIKMSISRMKLKERDDEPSAVNIVTREELIPYNVQFTSDKFVSLSSLARIRGQLRYLKGLMQSNEKPLYKQGESTPKASNAIDTATSFPASGQTSSDISHGPCPICCLAMTEQAGTPFGKRKSWIMCPTCRQRTDLENVAFVAEKNMDKADKATEDLAESAISVQGSYGTKIEAVTRRILRITSTDATAKVLVFSSWNDVLDVLEHSLAANNVSYVRMKGGRKSQAALSQFKGQASCLNGEEIKRTVLKTEPVQVLLMLVQHGANGLNLLEAQHVILVEPLLNPAAEAQAISRIHRVGQDKSTFVHRFIVKRTIEESIYKLNRGRAVCSTINRKSKSFKDEPVLTLKDVEMLFPMSAPDQLAEEANQDQNDSLRSLPPSVAAGLAAEKRLFMQQHDEPAIN</sequence>
<dbReference type="Proteomes" id="UP000324897">
    <property type="component" value="Unassembled WGS sequence"/>
</dbReference>
<accession>A0A5J9SBW8</accession>
<evidence type="ECO:0000313" key="8">
    <source>
        <dbReference type="Proteomes" id="UP000324897"/>
    </source>
</evidence>
<feature type="region of interest" description="Disordered" evidence="5">
    <location>
        <begin position="913"/>
        <end position="936"/>
    </location>
</feature>
<feature type="region of interest" description="Disordered" evidence="5">
    <location>
        <begin position="1193"/>
        <end position="1226"/>
    </location>
</feature>
<dbReference type="PROSITE" id="PS51194">
    <property type="entry name" value="HELICASE_CTER"/>
    <property type="match status" value="1"/>
</dbReference>
<dbReference type="InterPro" id="IPR001650">
    <property type="entry name" value="Helicase_C-like"/>
</dbReference>
<evidence type="ECO:0000256" key="2">
    <source>
        <dbReference type="ARBA" id="ARBA00022771"/>
    </source>
</evidence>
<keyword evidence="1" id="KW-0479">Metal-binding</keyword>
<feature type="region of interest" description="Disordered" evidence="5">
    <location>
        <begin position="1351"/>
        <end position="1375"/>
    </location>
</feature>
<protein>
    <recommendedName>
        <fullName evidence="6">Helicase C-terminal domain-containing protein</fullName>
    </recommendedName>
</protein>
<dbReference type="SMART" id="SM00490">
    <property type="entry name" value="HELICc"/>
    <property type="match status" value="1"/>
</dbReference>
<evidence type="ECO:0000256" key="1">
    <source>
        <dbReference type="ARBA" id="ARBA00022723"/>
    </source>
</evidence>
<keyword evidence="8" id="KW-1185">Reference proteome</keyword>
<dbReference type="PANTHER" id="PTHR45865">
    <property type="entry name" value="E3 UBIQUITIN-PROTEIN LIGASE SHPRH FAMILY MEMBER"/>
    <property type="match status" value="1"/>
</dbReference>
<feature type="compositionally biased region" description="Polar residues" evidence="5">
    <location>
        <begin position="1354"/>
        <end position="1375"/>
    </location>
</feature>
<dbReference type="Pfam" id="PF00271">
    <property type="entry name" value="Helicase_C"/>
    <property type="match status" value="1"/>
</dbReference>
<dbReference type="InterPro" id="IPR052583">
    <property type="entry name" value="ATP-helicase/E3_Ub-Ligase"/>
</dbReference>
<feature type="compositionally biased region" description="Low complexity" evidence="5">
    <location>
        <begin position="11"/>
        <end position="29"/>
    </location>
</feature>
<dbReference type="Gramene" id="TVT96767">
    <property type="protein sequence ID" value="TVT96767"/>
    <property type="gene ID" value="EJB05_58008"/>
</dbReference>
<dbReference type="InterPro" id="IPR013083">
    <property type="entry name" value="Znf_RING/FYVE/PHD"/>
</dbReference>
<dbReference type="Pfam" id="PF00176">
    <property type="entry name" value="SNF2-rel_dom"/>
    <property type="match status" value="1"/>
</dbReference>
<keyword evidence="2" id="KW-0863">Zinc-finger</keyword>